<comment type="caution">
    <text evidence="1">The sequence shown here is derived from an EMBL/GenBank/DDBJ whole genome shotgun (WGS) entry which is preliminary data.</text>
</comment>
<organism evidence="1 2">
    <name type="scientific">Metabacillus fastidiosus</name>
    <dbReference type="NCBI Taxonomy" id="1458"/>
    <lineage>
        <taxon>Bacteria</taxon>
        <taxon>Bacillati</taxon>
        <taxon>Bacillota</taxon>
        <taxon>Bacilli</taxon>
        <taxon>Bacillales</taxon>
        <taxon>Bacillaceae</taxon>
        <taxon>Metabacillus</taxon>
    </lineage>
</organism>
<proteinExistence type="predicted"/>
<dbReference type="GeneID" id="301143497"/>
<dbReference type="Proteomes" id="UP001342826">
    <property type="component" value="Unassembled WGS sequence"/>
</dbReference>
<keyword evidence="2" id="KW-1185">Reference proteome</keyword>
<gene>
    <name evidence="1" type="ORF">P9271_01135</name>
</gene>
<evidence type="ECO:0000313" key="1">
    <source>
        <dbReference type="EMBL" id="MED4399965.1"/>
    </source>
</evidence>
<evidence type="ECO:0000313" key="2">
    <source>
        <dbReference type="Proteomes" id="UP001342826"/>
    </source>
</evidence>
<accession>A0ABU6NS36</accession>
<protein>
    <submittedName>
        <fullName evidence="1">Uncharacterized protein</fullName>
    </submittedName>
</protein>
<dbReference type="EMBL" id="JARTFS010000001">
    <property type="protein sequence ID" value="MED4399965.1"/>
    <property type="molecule type" value="Genomic_DNA"/>
</dbReference>
<name>A0ABU6NS36_9BACI</name>
<dbReference type="RefSeq" id="WP_156483909.1">
    <property type="nucleotide sequence ID" value="NZ_JARTFQ010000005.1"/>
</dbReference>
<sequence length="49" mass="5733">MKNQRIPEHKLNFTGEVSEALENIINIETQDTTSKEKVEVKQTNFEENK</sequence>
<reference evidence="1 2" key="1">
    <citation type="submission" date="2023-03" db="EMBL/GenBank/DDBJ databases">
        <title>Bacillus Genome Sequencing.</title>
        <authorList>
            <person name="Dunlap C."/>
        </authorList>
    </citation>
    <scope>NUCLEOTIDE SEQUENCE [LARGE SCALE GENOMIC DNA]</scope>
    <source>
        <strain evidence="1 2">NRS-1717</strain>
    </source>
</reference>